<comment type="similarity">
    <text evidence="1">Belongs to the peptidase S12 family.</text>
</comment>
<dbReference type="STRING" id="452589.G9PBX1"/>
<comment type="caution">
    <text evidence="3">The sequence shown here is derived from an EMBL/GenBank/DDBJ whole genome shotgun (WGS) entry which is preliminary data.</text>
</comment>
<dbReference type="PANTHER" id="PTHR46825:SF9">
    <property type="entry name" value="BETA-LACTAMASE-RELATED DOMAIN-CONTAINING PROTEIN"/>
    <property type="match status" value="1"/>
</dbReference>
<dbReference type="PANTHER" id="PTHR46825">
    <property type="entry name" value="D-ALANYL-D-ALANINE-CARBOXYPEPTIDASE/ENDOPEPTIDASE AMPH"/>
    <property type="match status" value="1"/>
</dbReference>
<dbReference type="OrthoDB" id="5946976at2759"/>
<evidence type="ECO:0000313" key="4">
    <source>
        <dbReference type="Proteomes" id="UP000005426"/>
    </source>
</evidence>
<dbReference type="Proteomes" id="UP000005426">
    <property type="component" value="Unassembled WGS sequence"/>
</dbReference>
<dbReference type="Pfam" id="PF00144">
    <property type="entry name" value="Beta-lactamase"/>
    <property type="match status" value="1"/>
</dbReference>
<feature type="domain" description="Beta-lactamase-related" evidence="2">
    <location>
        <begin position="5"/>
        <end position="382"/>
    </location>
</feature>
<protein>
    <recommendedName>
        <fullName evidence="2">Beta-lactamase-related domain-containing protein</fullName>
    </recommendedName>
</protein>
<proteinExistence type="inferred from homology"/>
<name>G9PBX1_HYPAI</name>
<dbReference type="InterPro" id="IPR012338">
    <property type="entry name" value="Beta-lactam/transpept-like"/>
</dbReference>
<dbReference type="SUPFAM" id="SSF56601">
    <property type="entry name" value="beta-lactamase/transpeptidase-like"/>
    <property type="match status" value="1"/>
</dbReference>
<dbReference type="OMA" id="ACHIPAF"/>
<organism evidence="3 4">
    <name type="scientific">Hypocrea atroviridis (strain ATCC 20476 / IMI 206040)</name>
    <name type="common">Trichoderma atroviride</name>
    <dbReference type="NCBI Taxonomy" id="452589"/>
    <lineage>
        <taxon>Eukaryota</taxon>
        <taxon>Fungi</taxon>
        <taxon>Dikarya</taxon>
        <taxon>Ascomycota</taxon>
        <taxon>Pezizomycotina</taxon>
        <taxon>Sordariomycetes</taxon>
        <taxon>Hypocreomycetidae</taxon>
        <taxon>Hypocreales</taxon>
        <taxon>Hypocreaceae</taxon>
        <taxon>Trichoderma</taxon>
    </lineage>
</organism>
<dbReference type="EMBL" id="ABDG02000029">
    <property type="protein sequence ID" value="EHK39354.1"/>
    <property type="molecule type" value="Genomic_DNA"/>
</dbReference>
<keyword evidence="4" id="KW-1185">Reference proteome</keyword>
<gene>
    <name evidence="3" type="ORF">TRIATDRAFT_231168</name>
</gene>
<dbReference type="eggNOG" id="ENOG502SMFM">
    <property type="taxonomic scope" value="Eukaryota"/>
</dbReference>
<evidence type="ECO:0000259" key="2">
    <source>
        <dbReference type="Pfam" id="PF00144"/>
    </source>
</evidence>
<dbReference type="Gene3D" id="3.40.710.10">
    <property type="entry name" value="DD-peptidase/beta-lactamase superfamily"/>
    <property type="match status" value="1"/>
</dbReference>
<sequence>MQHVAEVQKVCKAPSISIGILHEGKVLYRRSLGLRDVENNLDANSDTSYLIGSCSKLLTSAAVGILAETQLSWKDLISKHVPDFDPVGDPRIGQQATILDACRHSTGLANPNAVFFGPQGALTIKEEDHVALLNALPTSNDSGQRFNSWWNYSNAAFGVLSNVIKAVSGMHFCEFIRQRLCQPLAMEQTLVARAEVLGNNNIAYPYVQMEDGHWAKIENGLTSETYAPGVASMGMRSSVNDLLTFCAAVMNRYDCEKNIHPPQELLHPAKENPLRQISSIWGWWWTRPLDDGFDNNTAYMLGWWRTTMPTSALGQLSYNAIHRREDIIGKNSGSRTLYGHNGVTEGSVATTYLIPSSHSAIVVLSNAAYAGDASDATAQIMLQALFDLQPSVDLVAAVQLSRNERLERHEKMISTWQENRDVSKYKATPDELVGSYIGLNVSRINIVKSDKSLSGLAVVFADQEISRCELEPYNSDSLSYLPMKYDETIARGMIDWDYWTVGIFNFVRQDRDRQQGDIVGLEWKWDEYDYPALWRKE</sequence>
<dbReference type="InterPro" id="IPR001466">
    <property type="entry name" value="Beta-lactam-related"/>
</dbReference>
<evidence type="ECO:0000313" key="3">
    <source>
        <dbReference type="EMBL" id="EHK39354.1"/>
    </source>
</evidence>
<evidence type="ECO:0000256" key="1">
    <source>
        <dbReference type="ARBA" id="ARBA00038215"/>
    </source>
</evidence>
<dbReference type="InterPro" id="IPR050491">
    <property type="entry name" value="AmpC-like"/>
</dbReference>
<accession>G9PBX1</accession>
<reference evidence="3 4" key="1">
    <citation type="journal article" date="2011" name="Genome Biol.">
        <title>Comparative genome sequence analysis underscores mycoparasitism as the ancestral life style of Trichoderma.</title>
        <authorList>
            <person name="Kubicek C.P."/>
            <person name="Herrera-Estrella A."/>
            <person name="Seidl-Seiboth V."/>
            <person name="Martinez D.A."/>
            <person name="Druzhinina I.S."/>
            <person name="Thon M."/>
            <person name="Zeilinger S."/>
            <person name="Casas-Flores S."/>
            <person name="Horwitz B.A."/>
            <person name="Mukherjee P.K."/>
            <person name="Mukherjee M."/>
            <person name="Kredics L."/>
            <person name="Alcaraz L.D."/>
            <person name="Aerts A."/>
            <person name="Antal Z."/>
            <person name="Atanasova L."/>
            <person name="Cervantes-Badillo M.G."/>
            <person name="Challacombe J."/>
            <person name="Chertkov O."/>
            <person name="McCluskey K."/>
            <person name="Coulpier F."/>
            <person name="Deshpande N."/>
            <person name="von Doehren H."/>
            <person name="Ebbole D.J."/>
            <person name="Esquivel-Naranjo E.U."/>
            <person name="Fekete E."/>
            <person name="Flipphi M."/>
            <person name="Glaser F."/>
            <person name="Gomez-Rodriguez E.Y."/>
            <person name="Gruber S."/>
            <person name="Han C."/>
            <person name="Henrissat B."/>
            <person name="Hermosa R."/>
            <person name="Hernandez-Onate M."/>
            <person name="Karaffa L."/>
            <person name="Kosti I."/>
            <person name="Le Crom S."/>
            <person name="Lindquist E."/>
            <person name="Lucas S."/>
            <person name="Luebeck M."/>
            <person name="Luebeck P.S."/>
            <person name="Margeot A."/>
            <person name="Metz B."/>
            <person name="Misra M."/>
            <person name="Nevalainen H."/>
            <person name="Omann M."/>
            <person name="Packer N."/>
            <person name="Perrone G."/>
            <person name="Uresti-Rivera E.E."/>
            <person name="Salamov A."/>
            <person name="Schmoll M."/>
            <person name="Seiboth B."/>
            <person name="Shapiro H."/>
            <person name="Sukno S."/>
            <person name="Tamayo-Ramos J.A."/>
            <person name="Tisch D."/>
            <person name="Wiest A."/>
            <person name="Wilkinson H.H."/>
            <person name="Zhang M."/>
            <person name="Coutinho P.M."/>
            <person name="Kenerley C.M."/>
            <person name="Monte E."/>
            <person name="Baker S.E."/>
            <person name="Grigoriev I.V."/>
        </authorList>
    </citation>
    <scope>NUCLEOTIDE SEQUENCE [LARGE SCALE GENOMIC DNA]</scope>
    <source>
        <strain evidence="4">ATCC 20476 / IMI 206040</strain>
    </source>
</reference>
<dbReference type="HOGENOM" id="CLU_020027_14_2_1"/>
<dbReference type="AlphaFoldDB" id="G9PBX1"/>